<keyword evidence="3 8" id="KW-0479">Metal-binding</keyword>
<name>A0A5N0USV4_9PSEU</name>
<gene>
    <name evidence="10" type="ORF">FPZ12_039850</name>
</gene>
<dbReference type="OrthoDB" id="3215002at2"/>
<dbReference type="PRINTS" id="PR00352">
    <property type="entry name" value="3FE4SFRDOXIN"/>
</dbReference>
<dbReference type="GO" id="GO:0005506">
    <property type="term" value="F:iron ion binding"/>
    <property type="evidence" value="ECO:0007669"/>
    <property type="project" value="UniProtKB-UniRule"/>
</dbReference>
<comment type="caution">
    <text evidence="10">The sequence shown here is derived from an EMBL/GenBank/DDBJ whole genome shotgun (WGS) entry which is preliminary data.</text>
</comment>
<dbReference type="PANTHER" id="PTHR36923:SF3">
    <property type="entry name" value="FERREDOXIN"/>
    <property type="match status" value="1"/>
</dbReference>
<evidence type="ECO:0000256" key="2">
    <source>
        <dbReference type="ARBA" id="ARBA00022448"/>
    </source>
</evidence>
<evidence type="ECO:0000256" key="6">
    <source>
        <dbReference type="ARBA" id="ARBA00023014"/>
    </source>
</evidence>
<keyword evidence="2 8" id="KW-0813">Transport</keyword>
<dbReference type="Proteomes" id="UP000319769">
    <property type="component" value="Unassembled WGS sequence"/>
</dbReference>
<evidence type="ECO:0000313" key="11">
    <source>
        <dbReference type="Proteomes" id="UP000319769"/>
    </source>
</evidence>
<proteinExistence type="predicted"/>
<comment type="function">
    <text evidence="8">Ferredoxins are iron-sulfur proteins that transfer electrons in a wide variety of metabolic reactions.</text>
</comment>
<dbReference type="GO" id="GO:0051538">
    <property type="term" value="F:3 iron, 4 sulfur cluster binding"/>
    <property type="evidence" value="ECO:0007669"/>
    <property type="project" value="UniProtKB-KW"/>
</dbReference>
<keyword evidence="5 8" id="KW-0408">Iron</keyword>
<dbReference type="InterPro" id="IPR017896">
    <property type="entry name" value="4Fe4S_Fe-S-bd"/>
</dbReference>
<evidence type="ECO:0000256" key="3">
    <source>
        <dbReference type="ARBA" id="ARBA00022723"/>
    </source>
</evidence>
<keyword evidence="4 8" id="KW-0249">Electron transport</keyword>
<dbReference type="SUPFAM" id="SSF54862">
    <property type="entry name" value="4Fe-4S ferredoxins"/>
    <property type="match status" value="1"/>
</dbReference>
<reference evidence="10" key="1">
    <citation type="submission" date="2019-09" db="EMBL/GenBank/DDBJ databases">
        <authorList>
            <person name="Teo W.F.A."/>
            <person name="Duangmal K."/>
        </authorList>
    </citation>
    <scope>NUCLEOTIDE SEQUENCE [LARGE SCALE GENOMIC DNA]</scope>
    <source>
        <strain evidence="10">K81G1</strain>
    </source>
</reference>
<evidence type="ECO:0000259" key="9">
    <source>
        <dbReference type="PROSITE" id="PS51379"/>
    </source>
</evidence>
<dbReference type="GO" id="GO:0009055">
    <property type="term" value="F:electron transfer activity"/>
    <property type="evidence" value="ECO:0007669"/>
    <property type="project" value="UniProtKB-UniRule"/>
</dbReference>
<evidence type="ECO:0000256" key="7">
    <source>
        <dbReference type="ARBA" id="ARBA00023291"/>
    </source>
</evidence>
<evidence type="ECO:0000256" key="5">
    <source>
        <dbReference type="ARBA" id="ARBA00023004"/>
    </source>
</evidence>
<dbReference type="PANTHER" id="PTHR36923">
    <property type="entry name" value="FERREDOXIN"/>
    <property type="match status" value="1"/>
</dbReference>
<organism evidence="10 11">
    <name type="scientific">Amycolatopsis acidicola</name>
    <dbReference type="NCBI Taxonomy" id="2596893"/>
    <lineage>
        <taxon>Bacteria</taxon>
        <taxon>Bacillati</taxon>
        <taxon>Actinomycetota</taxon>
        <taxon>Actinomycetes</taxon>
        <taxon>Pseudonocardiales</taxon>
        <taxon>Pseudonocardiaceae</taxon>
        <taxon>Amycolatopsis</taxon>
    </lineage>
</organism>
<dbReference type="InterPro" id="IPR001080">
    <property type="entry name" value="3Fe4S_ferredoxin"/>
</dbReference>
<dbReference type="Gene3D" id="3.30.70.20">
    <property type="match status" value="1"/>
</dbReference>
<evidence type="ECO:0000256" key="1">
    <source>
        <dbReference type="ARBA" id="ARBA00001927"/>
    </source>
</evidence>
<keyword evidence="7" id="KW-0003">3Fe-4S</keyword>
<comment type="cofactor">
    <cofactor evidence="1">
        <name>[3Fe-4S] cluster</name>
        <dbReference type="ChEBI" id="CHEBI:21137"/>
    </cofactor>
</comment>
<dbReference type="AlphaFoldDB" id="A0A5N0USV4"/>
<dbReference type="EMBL" id="VMNW02000107">
    <property type="protein sequence ID" value="KAA9151070.1"/>
    <property type="molecule type" value="Genomic_DNA"/>
</dbReference>
<keyword evidence="6 8" id="KW-0411">Iron-sulfur</keyword>
<accession>A0A5N0USV4</accession>
<dbReference type="Pfam" id="PF13459">
    <property type="entry name" value="Fer4_15"/>
    <property type="match status" value="1"/>
</dbReference>
<feature type="domain" description="4Fe-4S ferredoxin-type" evidence="9">
    <location>
        <begin position="1"/>
        <end position="29"/>
    </location>
</feature>
<sequence length="62" mass="6716">MRVTVDDDRCRGHGVCCAICPEVFALSDDGYAEVLTPDVPAEHENSVREAVESCPEHAITLS</sequence>
<protein>
    <recommendedName>
        <fullName evidence="8">Ferredoxin</fullName>
    </recommendedName>
</protein>
<dbReference type="RefSeq" id="WP_144756409.1">
    <property type="nucleotide sequence ID" value="NZ_VMNW02000107.1"/>
</dbReference>
<dbReference type="PROSITE" id="PS51379">
    <property type="entry name" value="4FE4S_FER_2"/>
    <property type="match status" value="1"/>
</dbReference>
<keyword evidence="11" id="KW-1185">Reference proteome</keyword>
<dbReference type="InterPro" id="IPR051269">
    <property type="entry name" value="Fe-S_cluster_ET"/>
</dbReference>
<evidence type="ECO:0000256" key="8">
    <source>
        <dbReference type="RuleBase" id="RU368020"/>
    </source>
</evidence>
<evidence type="ECO:0000313" key="10">
    <source>
        <dbReference type="EMBL" id="KAA9151070.1"/>
    </source>
</evidence>
<evidence type="ECO:0000256" key="4">
    <source>
        <dbReference type="ARBA" id="ARBA00022982"/>
    </source>
</evidence>